<sequence length="237" mass="25249">MRRPGPLPRRFLAAEAGTSAIEFALVLPVLALLLLAGLQVVLYVNATRRVELVANSISQMISQAAPATPSSTTATVNALDLHFSYDSALVLFPYLMRDASRQGVAWWQDITIDYASIQFTQTSQSCSGATDQSACYVANVVWTSTGTAGNRNRPCVVAQAAADDTAAPSPKTLPRSVFGSGSIIAVDVSFTFVPTFGSQFLQPIQITRSVFVQPRYASLIKFDTSGNDGIASTCPGF</sequence>
<dbReference type="InterPro" id="IPR012495">
    <property type="entry name" value="TadE-like_dom"/>
</dbReference>
<proteinExistence type="predicted"/>
<dbReference type="Pfam" id="PF07811">
    <property type="entry name" value="TadE"/>
    <property type="match status" value="1"/>
</dbReference>
<evidence type="ECO:0000259" key="2">
    <source>
        <dbReference type="Pfam" id="PF07811"/>
    </source>
</evidence>
<reference evidence="3 4" key="1">
    <citation type="submission" date="2018-09" db="EMBL/GenBank/DDBJ databases">
        <authorList>
            <person name="Grouzdev D.S."/>
            <person name="Krutkina M.S."/>
        </authorList>
    </citation>
    <scope>NUCLEOTIDE SEQUENCE [LARGE SCALE GENOMIC DNA]</scope>
    <source>
        <strain evidence="3 4">RmlP001</strain>
    </source>
</reference>
<reference evidence="3 4" key="2">
    <citation type="submission" date="2019-02" db="EMBL/GenBank/DDBJ databases">
        <title>'Lichenibacterium ramalinii' gen. nov. sp. nov., 'Lichenibacterium minor' gen. nov. sp. nov.</title>
        <authorList>
            <person name="Pankratov T."/>
        </authorList>
    </citation>
    <scope>NUCLEOTIDE SEQUENCE [LARGE SCALE GENOMIC DNA]</scope>
    <source>
        <strain evidence="3 4">RmlP001</strain>
    </source>
</reference>
<protein>
    <submittedName>
        <fullName evidence="3">Pilus assembly protein</fullName>
    </submittedName>
</protein>
<keyword evidence="4" id="KW-1185">Reference proteome</keyword>
<keyword evidence="1" id="KW-0812">Transmembrane</keyword>
<feature type="domain" description="TadE-like" evidence="2">
    <location>
        <begin position="17"/>
        <end position="54"/>
    </location>
</feature>
<dbReference type="AlphaFoldDB" id="A0A4Q2R8X3"/>
<gene>
    <name evidence="3" type="ORF">D3272_23715</name>
</gene>
<evidence type="ECO:0000256" key="1">
    <source>
        <dbReference type="SAM" id="Phobius"/>
    </source>
</evidence>
<dbReference type="EMBL" id="QYBC01000026">
    <property type="protein sequence ID" value="RYB01910.1"/>
    <property type="molecule type" value="Genomic_DNA"/>
</dbReference>
<dbReference type="Proteomes" id="UP000289411">
    <property type="component" value="Unassembled WGS sequence"/>
</dbReference>
<dbReference type="OrthoDB" id="7906240at2"/>
<name>A0A4Q2R8X3_9HYPH</name>
<evidence type="ECO:0000313" key="4">
    <source>
        <dbReference type="Proteomes" id="UP000289411"/>
    </source>
</evidence>
<dbReference type="RefSeq" id="WP_129221696.1">
    <property type="nucleotide sequence ID" value="NZ_QYBC01000026.1"/>
</dbReference>
<organism evidence="3 4">
    <name type="scientific">Lichenibacterium ramalinae</name>
    <dbReference type="NCBI Taxonomy" id="2316527"/>
    <lineage>
        <taxon>Bacteria</taxon>
        <taxon>Pseudomonadati</taxon>
        <taxon>Pseudomonadota</taxon>
        <taxon>Alphaproteobacteria</taxon>
        <taxon>Hyphomicrobiales</taxon>
        <taxon>Lichenihabitantaceae</taxon>
        <taxon>Lichenibacterium</taxon>
    </lineage>
</organism>
<evidence type="ECO:0000313" key="3">
    <source>
        <dbReference type="EMBL" id="RYB01910.1"/>
    </source>
</evidence>
<feature type="transmembrane region" description="Helical" evidence="1">
    <location>
        <begin position="20"/>
        <end position="44"/>
    </location>
</feature>
<comment type="caution">
    <text evidence="3">The sequence shown here is derived from an EMBL/GenBank/DDBJ whole genome shotgun (WGS) entry which is preliminary data.</text>
</comment>
<accession>A0A4Q2R8X3</accession>
<keyword evidence="1" id="KW-1133">Transmembrane helix</keyword>
<keyword evidence="1" id="KW-0472">Membrane</keyword>